<keyword evidence="3" id="KW-0862">Zinc</keyword>
<dbReference type="SMART" id="SM00336">
    <property type="entry name" value="BBOX"/>
    <property type="match status" value="2"/>
</dbReference>
<evidence type="ECO:0000313" key="8">
    <source>
        <dbReference type="Proteomes" id="UP000054232"/>
    </source>
</evidence>
<evidence type="ECO:0000259" key="6">
    <source>
        <dbReference type="PROSITE" id="PS50119"/>
    </source>
</evidence>
<reference evidence="7 8" key="1">
    <citation type="submission" date="2014-04" db="EMBL/GenBank/DDBJ databases">
        <title>Genome evolution of avian class.</title>
        <authorList>
            <person name="Zhang G."/>
            <person name="Li C."/>
        </authorList>
    </citation>
    <scope>NUCLEOTIDE SEQUENCE [LARGE SCALE GENOMIC DNA]</scope>
    <source>
        <strain evidence="7">BGI_N326</strain>
    </source>
</reference>
<evidence type="ECO:0000256" key="2">
    <source>
        <dbReference type="ARBA" id="ARBA00022771"/>
    </source>
</evidence>
<organism evidence="7 8">
    <name type="scientific">Eurypyga helias</name>
    <name type="common">Sunbittern</name>
    <name type="synonym">Ardea helias</name>
    <dbReference type="NCBI Taxonomy" id="54383"/>
    <lineage>
        <taxon>Eukaryota</taxon>
        <taxon>Metazoa</taxon>
        <taxon>Chordata</taxon>
        <taxon>Craniata</taxon>
        <taxon>Vertebrata</taxon>
        <taxon>Euteleostomi</taxon>
        <taxon>Archelosauria</taxon>
        <taxon>Archosauria</taxon>
        <taxon>Dinosauria</taxon>
        <taxon>Saurischia</taxon>
        <taxon>Theropoda</taxon>
        <taxon>Coelurosauria</taxon>
        <taxon>Aves</taxon>
        <taxon>Neognathae</taxon>
        <taxon>Neoaves</taxon>
        <taxon>Phaethontimorphae</taxon>
        <taxon>Eurypygiformes</taxon>
        <taxon>Eurypygidae</taxon>
        <taxon>Eurypyga</taxon>
    </lineage>
</organism>
<keyword evidence="8" id="KW-1185">Reference proteome</keyword>
<keyword evidence="2 4" id="KW-0863">Zinc-finger</keyword>
<accession>A0A093IXY6</accession>
<dbReference type="PANTHER" id="PTHR25465:SF77">
    <property type="entry name" value="E3 UBIQUITIN_ISG15 LIGASE TRIM25"/>
    <property type="match status" value="1"/>
</dbReference>
<dbReference type="AlphaFoldDB" id="A0A093IXY6"/>
<dbReference type="CDD" id="cd19769">
    <property type="entry name" value="Bbox2_TRIM16-like"/>
    <property type="match status" value="1"/>
</dbReference>
<dbReference type="SUPFAM" id="SSF57845">
    <property type="entry name" value="B-box zinc-binding domain"/>
    <property type="match status" value="1"/>
</dbReference>
<dbReference type="GO" id="GO:0008270">
    <property type="term" value="F:zinc ion binding"/>
    <property type="evidence" value="ECO:0007669"/>
    <property type="project" value="UniProtKB-KW"/>
</dbReference>
<evidence type="ECO:0000256" key="5">
    <source>
        <dbReference type="SAM" id="MobiDB-lite"/>
    </source>
</evidence>
<feature type="non-terminal residue" evidence="7">
    <location>
        <position position="1"/>
    </location>
</feature>
<dbReference type="Proteomes" id="UP000054232">
    <property type="component" value="Unassembled WGS sequence"/>
</dbReference>
<keyword evidence="1" id="KW-0479">Metal-binding</keyword>
<dbReference type="PANTHER" id="PTHR25465">
    <property type="entry name" value="B-BOX DOMAIN CONTAINING"/>
    <property type="match status" value="1"/>
</dbReference>
<dbReference type="Gene3D" id="4.10.830.40">
    <property type="match status" value="1"/>
</dbReference>
<sequence>QGPFHCPLCYTQADPAMELQPNVQLRSIVQRFLDAPPHQEEKEPEAEGKEKGKSSDEQGKVVLCDFCLQEPQPAMKTCLSCEASLCQAHLSRHSAKSPLKHHVLMEPCKAQFLAERRCPQHGKLLECYCKTDSVCICVLCCVTSSHKNHKITTLEEAFGEAQV</sequence>
<dbReference type="Pfam" id="PF22586">
    <property type="entry name" value="ANCHR-like_BBOX"/>
    <property type="match status" value="1"/>
</dbReference>
<evidence type="ECO:0000256" key="1">
    <source>
        <dbReference type="ARBA" id="ARBA00022723"/>
    </source>
</evidence>
<feature type="domain" description="B box-type" evidence="6">
    <location>
        <begin position="113"/>
        <end position="154"/>
    </location>
</feature>
<dbReference type="InterPro" id="IPR000315">
    <property type="entry name" value="Znf_B-box"/>
</dbReference>
<evidence type="ECO:0000313" key="7">
    <source>
        <dbReference type="EMBL" id="KFW03624.1"/>
    </source>
</evidence>
<evidence type="ECO:0000256" key="3">
    <source>
        <dbReference type="ARBA" id="ARBA00022833"/>
    </source>
</evidence>
<dbReference type="PROSITE" id="PS50119">
    <property type="entry name" value="ZF_BBOX"/>
    <property type="match status" value="1"/>
</dbReference>
<feature type="compositionally biased region" description="Basic and acidic residues" evidence="5">
    <location>
        <begin position="37"/>
        <end position="54"/>
    </location>
</feature>
<proteinExistence type="predicted"/>
<name>A0A093IXY6_EURHL</name>
<gene>
    <name evidence="7" type="ORF">N326_06593</name>
</gene>
<dbReference type="EMBL" id="KK564783">
    <property type="protein sequence ID" value="KFW03624.1"/>
    <property type="molecule type" value="Genomic_DNA"/>
</dbReference>
<dbReference type="Gene3D" id="3.30.160.60">
    <property type="entry name" value="Classic Zinc Finger"/>
    <property type="match status" value="1"/>
</dbReference>
<evidence type="ECO:0000256" key="4">
    <source>
        <dbReference type="PROSITE-ProRule" id="PRU00024"/>
    </source>
</evidence>
<dbReference type="InterPro" id="IPR051051">
    <property type="entry name" value="E3_ubiq-ligase_TRIM/RNF"/>
</dbReference>
<protein>
    <submittedName>
        <fullName evidence="7">Tripartite motif-containing protein 29</fullName>
    </submittedName>
</protein>
<dbReference type="Pfam" id="PF00643">
    <property type="entry name" value="zf-B_box"/>
    <property type="match status" value="1"/>
</dbReference>
<feature type="region of interest" description="Disordered" evidence="5">
    <location>
        <begin position="35"/>
        <end position="54"/>
    </location>
</feature>
<feature type="non-terminal residue" evidence="7">
    <location>
        <position position="163"/>
    </location>
</feature>